<organism evidence="1 2">
    <name type="scientific">Snodgrassella alvi</name>
    <dbReference type="NCBI Taxonomy" id="1196083"/>
    <lineage>
        <taxon>Bacteria</taxon>
        <taxon>Pseudomonadati</taxon>
        <taxon>Pseudomonadota</taxon>
        <taxon>Betaproteobacteria</taxon>
        <taxon>Neisseriales</taxon>
        <taxon>Neisseriaceae</taxon>
        <taxon>Snodgrassella</taxon>
    </lineage>
</organism>
<proteinExistence type="predicted"/>
<dbReference type="AlphaFoldDB" id="A0A2N9Y2G3"/>
<evidence type="ECO:0000313" key="2">
    <source>
        <dbReference type="Proteomes" id="UP000231094"/>
    </source>
</evidence>
<evidence type="ECO:0000313" key="1">
    <source>
        <dbReference type="EMBL" id="PIT61295.1"/>
    </source>
</evidence>
<dbReference type="RefSeq" id="WP_100141623.1">
    <property type="nucleotide sequence ID" value="NZ_MEIV01000066.1"/>
</dbReference>
<protein>
    <submittedName>
        <fullName evidence="1">Uncharacterized protein</fullName>
    </submittedName>
</protein>
<gene>
    <name evidence="1" type="ORF">BHC47_06895</name>
</gene>
<reference evidence="1 2" key="1">
    <citation type="journal article" date="2017" name="MBio">
        <title>Type VI secretion-mediated competition in the bee gut microbiome.</title>
        <authorList>
            <person name="Steele M.I."/>
            <person name="Kwong W.K."/>
            <person name="Powell J.E."/>
            <person name="Whiteley M."/>
            <person name="Moran N.A."/>
        </authorList>
    </citation>
    <scope>NUCLEOTIDE SEQUENCE [LARGE SCALE GENOMIC DNA]</scope>
    <source>
        <strain evidence="1 2">PEB0171</strain>
    </source>
</reference>
<accession>A0A2N9Y2G3</accession>
<dbReference type="EMBL" id="MEIV01000066">
    <property type="protein sequence ID" value="PIT61295.1"/>
    <property type="molecule type" value="Genomic_DNA"/>
</dbReference>
<name>A0A2N9Y2G3_9NEIS</name>
<dbReference type="Proteomes" id="UP000231094">
    <property type="component" value="Unassembled WGS sequence"/>
</dbReference>
<comment type="caution">
    <text evidence="1">The sequence shown here is derived from an EMBL/GenBank/DDBJ whole genome shotgun (WGS) entry which is preliminary data.</text>
</comment>
<sequence length="383" mass="45127">MDIKQIKTDSDKTIESLNAEEQQVVNEHFKLLVHNAIDFLEKSVNYFENDLKVSIICLCSAVELFLKARIIKIDWKLIFKKQKNATIENLINKKSTSINSLEANKILREHDKNSFYLINHKVFKELRKLRNELIHSYSENTQNEDKDRIIINRYKALYYLDKLLQNQWKEFFKDFDSALKIVTKMLLEHKPYLQIKYDNLQDELKSYEIKETCNVCSFKSSVKTNIYHKLITEFTCIVCETMQFQIKYNCHNCKTDILLKIPFSIKLKPQELNTLICTKCDDEIVADDIHTYLANNQKTIDATDSDNLDQKWVTCWYCEKEGSCVELEKDYYFCLNCFAFASGISKCQYCNHSFTGKDTLDEEDSYVFGCRFCEGYLGNNCHN</sequence>